<dbReference type="Proteomes" id="UP000037136">
    <property type="component" value="Unassembled WGS sequence"/>
</dbReference>
<sequence length="112" mass="11807">MGGFVSRPASVEIETPAREFIEYGTERNAHAVGRFPPPRSSLPPLSLSLSLSSLLPPSTSPGSSQASPTTSVYSSWTVVRRLGQRAEQVAEREGRGGGLLGRGGEQAKDGQN</sequence>
<dbReference type="AlphaFoldDB" id="A0A2A9P4T3"/>
<evidence type="ECO:0000313" key="2">
    <source>
        <dbReference type="EMBL" id="PFH56184.1"/>
    </source>
</evidence>
<feature type="region of interest" description="Disordered" evidence="1">
    <location>
        <begin position="87"/>
        <end position="112"/>
    </location>
</feature>
<keyword evidence="3" id="KW-1185">Reference proteome</keyword>
<name>A0A2A9P4T3_OPHUN</name>
<feature type="compositionally biased region" description="Low complexity" evidence="1">
    <location>
        <begin position="42"/>
        <end position="64"/>
    </location>
</feature>
<organism evidence="2 3">
    <name type="scientific">Ophiocordyceps unilateralis</name>
    <name type="common">Zombie-ant fungus</name>
    <name type="synonym">Torrubia unilateralis</name>
    <dbReference type="NCBI Taxonomy" id="268505"/>
    <lineage>
        <taxon>Eukaryota</taxon>
        <taxon>Fungi</taxon>
        <taxon>Dikarya</taxon>
        <taxon>Ascomycota</taxon>
        <taxon>Pezizomycotina</taxon>
        <taxon>Sordariomycetes</taxon>
        <taxon>Hypocreomycetidae</taxon>
        <taxon>Hypocreales</taxon>
        <taxon>Ophiocordycipitaceae</taxon>
        <taxon>Ophiocordyceps</taxon>
    </lineage>
</organism>
<gene>
    <name evidence="2" type="ORF">XA68_16917</name>
</gene>
<accession>A0A2A9P4T3</accession>
<reference evidence="2 3" key="2">
    <citation type="journal article" date="2017" name="Sci. Rep.">
        <title>Ant-infecting Ophiocordyceps genomes reveal a high diversity of potential behavioral manipulation genes and a possible major role for enterotoxins.</title>
        <authorList>
            <person name="de Bekker C."/>
            <person name="Ohm R.A."/>
            <person name="Evans H.C."/>
            <person name="Brachmann A."/>
            <person name="Hughes D.P."/>
        </authorList>
    </citation>
    <scope>NUCLEOTIDE SEQUENCE [LARGE SCALE GENOMIC DNA]</scope>
    <source>
        <strain evidence="2 3">SC16a</strain>
    </source>
</reference>
<comment type="caution">
    <text evidence="2">The sequence shown here is derived from an EMBL/GenBank/DDBJ whole genome shotgun (WGS) entry which is preliminary data.</text>
</comment>
<reference evidence="2 3" key="1">
    <citation type="journal article" date="2015" name="BMC Genomics">
        <title>Gene expression during zombie ant biting behavior reflects the complexity underlying fungal parasitic behavioral manipulation.</title>
        <authorList>
            <person name="de Bekker C."/>
            <person name="Ohm R.A."/>
            <person name="Loreto R.G."/>
            <person name="Sebastian A."/>
            <person name="Albert I."/>
            <person name="Merrow M."/>
            <person name="Brachmann A."/>
            <person name="Hughes D.P."/>
        </authorList>
    </citation>
    <scope>NUCLEOTIDE SEQUENCE [LARGE SCALE GENOMIC DNA]</scope>
    <source>
        <strain evidence="2 3">SC16a</strain>
    </source>
</reference>
<evidence type="ECO:0000313" key="3">
    <source>
        <dbReference type="Proteomes" id="UP000037136"/>
    </source>
</evidence>
<evidence type="ECO:0000256" key="1">
    <source>
        <dbReference type="SAM" id="MobiDB-lite"/>
    </source>
</evidence>
<dbReference type="EMBL" id="LAZP02000638">
    <property type="protein sequence ID" value="PFH56184.1"/>
    <property type="molecule type" value="Genomic_DNA"/>
</dbReference>
<proteinExistence type="predicted"/>
<feature type="region of interest" description="Disordered" evidence="1">
    <location>
        <begin position="31"/>
        <end position="73"/>
    </location>
</feature>
<protein>
    <submittedName>
        <fullName evidence="2">Uncharacterized protein</fullName>
    </submittedName>
</protein>